<dbReference type="InterPro" id="IPR015943">
    <property type="entry name" value="WD40/YVTN_repeat-like_dom_sf"/>
</dbReference>
<proteinExistence type="inferred from homology"/>
<dbReference type="InterPro" id="IPR051243">
    <property type="entry name" value="PcG_WD-repeat"/>
</dbReference>
<dbReference type="InterPro" id="IPR036322">
    <property type="entry name" value="WD40_repeat_dom_sf"/>
</dbReference>
<keyword evidence="2 6" id="KW-0853">WD repeat</keyword>
<keyword evidence="5" id="KW-0804">Transcription</keyword>
<comment type="similarity">
    <text evidence="1">Belongs to the WD repeat ESC family.</text>
</comment>
<dbReference type="Pfam" id="PF00400">
    <property type="entry name" value="WD40"/>
    <property type="match status" value="2"/>
</dbReference>
<keyword evidence="8" id="KW-1185">Reference proteome</keyword>
<evidence type="ECO:0000256" key="4">
    <source>
        <dbReference type="ARBA" id="ARBA00023015"/>
    </source>
</evidence>
<evidence type="ECO:0000256" key="2">
    <source>
        <dbReference type="ARBA" id="ARBA00022574"/>
    </source>
</evidence>
<feature type="repeat" description="WD" evidence="6">
    <location>
        <begin position="130"/>
        <end position="164"/>
    </location>
</feature>
<feature type="repeat" description="WD" evidence="6">
    <location>
        <begin position="179"/>
        <end position="220"/>
    </location>
</feature>
<protein>
    <submittedName>
        <fullName evidence="7">Uncharacterized protein</fullName>
    </submittedName>
</protein>
<dbReference type="InterPro" id="IPR001680">
    <property type="entry name" value="WD40_rpt"/>
</dbReference>
<sequence>MHAPEDVAFQLPRLRASFGLENDTKYLGTDDSVAEFFDVKFCPFQPLDADPVFAAISKKHVVLCRLNQNSGENNPCQVIKILRDGDEGSSLCCCTWAKEPVSGNPLICVGGVDAKIKIYDVTDGTLFNTLVGHGGDVNDLATSPIDPRIIVSASDDTSIRLWSLYPTHKEQPCLCIFAGNGHSWSLLSVAFHRTGRFLLSAGHDQVINLWSIPTLPTSPTKVPLQVHYPHFSTSAVHGGIVDCVAFYGDHILSRACHDNVIVLWRIEGFSSDDPVEETPPPTSYEDPASFTRSAFITSKTADCPSQYTRLLEFHTPKCGPQFFMRFSLFHVPDHNPVLAFCNASGNVLFWDFKRLEIYADFMSDLESPERDLSKPVHLPSWLKPVIPRRRADPTGKIRLKTSERDAVVLEHMEKGIYSAETLEAWTARYSIEDPHEPLKAHRSEASSTSVVGRQASWSPGGDWCIVVGSSNTILIFQRWSKKTTADDE</sequence>
<evidence type="ECO:0000313" key="7">
    <source>
        <dbReference type="EMBL" id="CEJ80296.1"/>
    </source>
</evidence>
<dbReference type="PANTHER" id="PTHR10253">
    <property type="entry name" value="POLYCOMB PROTEIN"/>
    <property type="match status" value="1"/>
</dbReference>
<evidence type="ECO:0000256" key="5">
    <source>
        <dbReference type="ARBA" id="ARBA00023163"/>
    </source>
</evidence>
<dbReference type="AlphaFoldDB" id="A0A0A1SQJ6"/>
<dbReference type="PROSITE" id="PS50294">
    <property type="entry name" value="WD_REPEATS_REGION"/>
    <property type="match status" value="2"/>
</dbReference>
<accession>A0A0A1SQJ6</accession>
<reference evidence="7 8" key="1">
    <citation type="journal article" date="2015" name="Genome Announc.">
        <title>Draft Genome Sequence and Gene Annotation of the Entomopathogenic Fungus Verticillium hemipterigenum.</title>
        <authorList>
            <person name="Horn F."/>
            <person name="Habel A."/>
            <person name="Scharf D.H."/>
            <person name="Dworschak J."/>
            <person name="Brakhage A.A."/>
            <person name="Guthke R."/>
            <person name="Hertweck C."/>
            <person name="Linde J."/>
        </authorList>
    </citation>
    <scope>NUCLEOTIDE SEQUENCE [LARGE SCALE GENOMIC DNA]</scope>
</reference>
<dbReference type="EMBL" id="CDHN01000001">
    <property type="protein sequence ID" value="CEJ80296.1"/>
    <property type="molecule type" value="Genomic_DNA"/>
</dbReference>
<dbReference type="HOGENOM" id="CLU_025586_0_0_1"/>
<keyword evidence="4" id="KW-0805">Transcription regulation</keyword>
<dbReference type="OrthoDB" id="7318948at2759"/>
<dbReference type="SUPFAM" id="SSF50978">
    <property type="entry name" value="WD40 repeat-like"/>
    <property type="match status" value="1"/>
</dbReference>
<dbReference type="Proteomes" id="UP000039046">
    <property type="component" value="Unassembled WGS sequence"/>
</dbReference>
<name>A0A0A1SQJ6_9HYPO</name>
<evidence type="ECO:0000313" key="8">
    <source>
        <dbReference type="Proteomes" id="UP000039046"/>
    </source>
</evidence>
<organism evidence="7 8">
    <name type="scientific">[Torrubiella] hemipterigena</name>
    <dbReference type="NCBI Taxonomy" id="1531966"/>
    <lineage>
        <taxon>Eukaryota</taxon>
        <taxon>Fungi</taxon>
        <taxon>Dikarya</taxon>
        <taxon>Ascomycota</taxon>
        <taxon>Pezizomycotina</taxon>
        <taxon>Sordariomycetes</taxon>
        <taxon>Hypocreomycetidae</taxon>
        <taxon>Hypocreales</taxon>
        <taxon>Clavicipitaceae</taxon>
        <taxon>Clavicipitaceae incertae sedis</taxon>
        <taxon>'Torrubiella' clade</taxon>
    </lineage>
</organism>
<gene>
    <name evidence="7" type="ORF">VHEMI00489</name>
</gene>
<evidence type="ECO:0000256" key="6">
    <source>
        <dbReference type="PROSITE-ProRule" id="PRU00221"/>
    </source>
</evidence>
<dbReference type="SMART" id="SM00320">
    <property type="entry name" value="WD40"/>
    <property type="match status" value="5"/>
</dbReference>
<dbReference type="Gene3D" id="2.130.10.10">
    <property type="entry name" value="YVTN repeat-like/Quinoprotein amine dehydrogenase"/>
    <property type="match status" value="1"/>
</dbReference>
<evidence type="ECO:0000256" key="3">
    <source>
        <dbReference type="ARBA" id="ARBA00022737"/>
    </source>
</evidence>
<keyword evidence="3" id="KW-0677">Repeat</keyword>
<dbReference type="STRING" id="1531966.A0A0A1SQJ6"/>
<evidence type="ECO:0000256" key="1">
    <source>
        <dbReference type="ARBA" id="ARBA00008075"/>
    </source>
</evidence>
<dbReference type="PROSITE" id="PS50082">
    <property type="entry name" value="WD_REPEATS_2"/>
    <property type="match status" value="2"/>
</dbReference>